<dbReference type="EMBL" id="JAVDWU010000012">
    <property type="protein sequence ID" value="MDR7152536.1"/>
    <property type="molecule type" value="Genomic_DNA"/>
</dbReference>
<gene>
    <name evidence="2" type="ORF">J2W49_004514</name>
</gene>
<protein>
    <submittedName>
        <fullName evidence="2">Uncharacterized protein</fullName>
    </submittedName>
</protein>
<dbReference type="RefSeq" id="WP_310321383.1">
    <property type="nucleotide sequence ID" value="NZ_JAVDWU010000012.1"/>
</dbReference>
<proteinExistence type="predicted"/>
<feature type="chain" id="PRO_5046745933" evidence="1">
    <location>
        <begin position="25"/>
        <end position="67"/>
    </location>
</feature>
<dbReference type="Proteomes" id="UP001265700">
    <property type="component" value="Unassembled WGS sequence"/>
</dbReference>
<accession>A0ABU1WUC4</accession>
<evidence type="ECO:0000256" key="1">
    <source>
        <dbReference type="SAM" id="SignalP"/>
    </source>
</evidence>
<name>A0ABU1WUC4_9BURK</name>
<organism evidence="2 3">
    <name type="scientific">Hydrogenophaga palleronii</name>
    <dbReference type="NCBI Taxonomy" id="65655"/>
    <lineage>
        <taxon>Bacteria</taxon>
        <taxon>Pseudomonadati</taxon>
        <taxon>Pseudomonadota</taxon>
        <taxon>Betaproteobacteria</taxon>
        <taxon>Burkholderiales</taxon>
        <taxon>Comamonadaceae</taxon>
        <taxon>Hydrogenophaga</taxon>
    </lineage>
</organism>
<reference evidence="2 3" key="1">
    <citation type="submission" date="2023-07" db="EMBL/GenBank/DDBJ databases">
        <title>Sorghum-associated microbial communities from plants grown in Nebraska, USA.</title>
        <authorList>
            <person name="Schachtman D."/>
        </authorList>
    </citation>
    <scope>NUCLEOTIDE SEQUENCE [LARGE SCALE GENOMIC DNA]</scope>
    <source>
        <strain evidence="2 3">4249</strain>
    </source>
</reference>
<comment type="caution">
    <text evidence="2">The sequence shown here is derived from an EMBL/GenBank/DDBJ whole genome shotgun (WGS) entry which is preliminary data.</text>
</comment>
<evidence type="ECO:0000313" key="2">
    <source>
        <dbReference type="EMBL" id="MDR7152536.1"/>
    </source>
</evidence>
<keyword evidence="1" id="KW-0732">Signal</keyword>
<sequence>MKWPTCRLAPLTAALMMTTGLASAQTVLNVSTWLPPSHGATMAQNKGLFTLFSILEKQCEQTLGARP</sequence>
<keyword evidence="3" id="KW-1185">Reference proteome</keyword>
<feature type="signal peptide" evidence="1">
    <location>
        <begin position="1"/>
        <end position="24"/>
    </location>
</feature>
<evidence type="ECO:0000313" key="3">
    <source>
        <dbReference type="Proteomes" id="UP001265700"/>
    </source>
</evidence>